<dbReference type="SUPFAM" id="SSF54160">
    <property type="entry name" value="Chromo domain-like"/>
    <property type="match status" value="1"/>
</dbReference>
<evidence type="ECO:0000313" key="2">
    <source>
        <dbReference type="EMBL" id="ESL06043.1"/>
    </source>
</evidence>
<organism evidence="2 3">
    <name type="scientific">Trypanosoma rangeli SC58</name>
    <dbReference type="NCBI Taxonomy" id="429131"/>
    <lineage>
        <taxon>Eukaryota</taxon>
        <taxon>Discoba</taxon>
        <taxon>Euglenozoa</taxon>
        <taxon>Kinetoplastea</taxon>
        <taxon>Metakinetoplastina</taxon>
        <taxon>Trypanosomatida</taxon>
        <taxon>Trypanosomatidae</taxon>
        <taxon>Trypanosoma</taxon>
        <taxon>Herpetosoma</taxon>
    </lineage>
</organism>
<gene>
    <name evidence="2" type="ORF">TRSC58_06289</name>
</gene>
<dbReference type="OrthoDB" id="273092at2759"/>
<reference evidence="2 3" key="1">
    <citation type="submission" date="2013-07" db="EMBL/GenBank/DDBJ databases">
        <authorList>
            <person name="Stoco P.H."/>
            <person name="Wagner G."/>
            <person name="Gerber A."/>
            <person name="Zaha A."/>
            <person name="Thompson C."/>
            <person name="Bartholomeu D.C."/>
            <person name="Luckemeyer D.D."/>
            <person name="Bahia D."/>
            <person name="Loreto E."/>
            <person name="Prestes E.B."/>
            <person name="Lima F.M."/>
            <person name="Rodrigues-Luiz G."/>
            <person name="Vallejo G.A."/>
            <person name="Filho J.F."/>
            <person name="Monteiro K.M."/>
            <person name="Tyler K.M."/>
            <person name="de Almeida L.G."/>
            <person name="Ortiz M.F."/>
            <person name="Siervo M.A."/>
            <person name="de Moraes M.H."/>
            <person name="Cunha O.L."/>
            <person name="Mendonca-Neto R."/>
            <person name="Silva R."/>
            <person name="Teixeira S.M."/>
            <person name="Murta S.M."/>
            <person name="Sincero T.C."/>
            <person name="Mendes T.A."/>
            <person name="Urmenyi T.P."/>
            <person name="Silva V.G."/>
            <person name="da Rocha W.D."/>
            <person name="Andersson B."/>
            <person name="Romanha A.J."/>
            <person name="Steindel M."/>
            <person name="de Vasconcelos A.T."/>
            <person name="Grisard E.C."/>
        </authorList>
    </citation>
    <scope>NUCLEOTIDE SEQUENCE [LARGE SCALE GENOMIC DNA]</scope>
    <source>
        <strain evidence="2 3">SC58</strain>
    </source>
</reference>
<feature type="domain" description="Chromo" evidence="1">
    <location>
        <begin position="4"/>
        <end position="46"/>
    </location>
</feature>
<evidence type="ECO:0000313" key="3">
    <source>
        <dbReference type="Proteomes" id="UP000031737"/>
    </source>
</evidence>
<comment type="caution">
    <text evidence="2">The sequence shown here is derived from an EMBL/GenBank/DDBJ whole genome shotgun (WGS) entry which is preliminary data.</text>
</comment>
<dbReference type="EMBL" id="AUPL01006289">
    <property type="protein sequence ID" value="ESL06043.1"/>
    <property type="molecule type" value="Genomic_DNA"/>
</dbReference>
<keyword evidence="3" id="KW-1185">Reference proteome</keyword>
<dbReference type="PROSITE" id="PS50013">
    <property type="entry name" value="CHROMO_2"/>
    <property type="match status" value="1"/>
</dbReference>
<protein>
    <recommendedName>
        <fullName evidence="1">Chromo domain-containing protein</fullName>
    </recommendedName>
</protein>
<dbReference type="AlphaFoldDB" id="A0A061ISW6"/>
<proteinExistence type="predicted"/>
<dbReference type="InterPro" id="IPR000953">
    <property type="entry name" value="Chromo/chromo_shadow_dom"/>
</dbReference>
<dbReference type="Proteomes" id="UP000031737">
    <property type="component" value="Unassembled WGS sequence"/>
</dbReference>
<name>A0A061ISW6_TRYRA</name>
<sequence>MRDYNVSGVTGRRINPDEGAVEYSVQWAGDDNVCDTWEPRCHLLACCAGPVGEVDAREEAAALQRIASWAQRSDGWKRARGATSASEVDPPLYGIIVHSGVEDGAKGGGSLVALGERVLTDATSLGLNPTKKKRLQGQGEHDPACDPALRLEKCWREQHAVSFMHTCAVAARRTPAPLQFELGACTDKCRDASRIKIYGIAPAALVRSGQMCDTGTSCGPSIGRAEVENPRHQCTFNSMLAHTAQTPLHGKREQLVVRYFLMKNNDGQEQTPLTMPLSVFRRYYPQLLLDFLLHHALVMESA</sequence>
<dbReference type="VEuPathDB" id="TriTrypDB:TRSC58_06289"/>
<dbReference type="Gene3D" id="2.40.50.40">
    <property type="match status" value="1"/>
</dbReference>
<evidence type="ECO:0000259" key="1">
    <source>
        <dbReference type="PROSITE" id="PS50013"/>
    </source>
</evidence>
<accession>A0A061ISW6</accession>
<dbReference type="InterPro" id="IPR016197">
    <property type="entry name" value="Chromo-like_dom_sf"/>
</dbReference>